<dbReference type="Proteomes" id="UP000712600">
    <property type="component" value="Unassembled WGS sequence"/>
</dbReference>
<name>A0A8S9QB77_BRACR</name>
<protein>
    <submittedName>
        <fullName evidence="1">Uncharacterized protein</fullName>
    </submittedName>
</protein>
<accession>A0A8S9QB77</accession>
<proteinExistence type="predicted"/>
<gene>
    <name evidence="1" type="ORF">F2Q69_00020114</name>
</gene>
<comment type="caution">
    <text evidence="1">The sequence shown here is derived from an EMBL/GenBank/DDBJ whole genome shotgun (WGS) entry which is preliminary data.</text>
</comment>
<dbReference type="AlphaFoldDB" id="A0A8S9QB77"/>
<evidence type="ECO:0000313" key="2">
    <source>
        <dbReference type="Proteomes" id="UP000712600"/>
    </source>
</evidence>
<organism evidence="1 2">
    <name type="scientific">Brassica cretica</name>
    <name type="common">Mustard</name>
    <dbReference type="NCBI Taxonomy" id="69181"/>
    <lineage>
        <taxon>Eukaryota</taxon>
        <taxon>Viridiplantae</taxon>
        <taxon>Streptophyta</taxon>
        <taxon>Embryophyta</taxon>
        <taxon>Tracheophyta</taxon>
        <taxon>Spermatophyta</taxon>
        <taxon>Magnoliopsida</taxon>
        <taxon>eudicotyledons</taxon>
        <taxon>Gunneridae</taxon>
        <taxon>Pentapetalae</taxon>
        <taxon>rosids</taxon>
        <taxon>malvids</taxon>
        <taxon>Brassicales</taxon>
        <taxon>Brassicaceae</taxon>
        <taxon>Brassiceae</taxon>
        <taxon>Brassica</taxon>
    </lineage>
</organism>
<evidence type="ECO:0000313" key="1">
    <source>
        <dbReference type="EMBL" id="KAF3535524.1"/>
    </source>
</evidence>
<sequence>MGSNPTPTFEVNRQNKDYIIAGSGECLMKKLSMLHLGFNEFEGEEIGQLPLVPNPKAFLILDELSLSSICSQLASRTATTRVPDQMRSVPARVPACSSLRPIVQLEVLLVVRFYNL</sequence>
<reference evidence="1" key="1">
    <citation type="submission" date="2019-12" db="EMBL/GenBank/DDBJ databases">
        <title>Genome sequencing and annotation of Brassica cretica.</title>
        <authorList>
            <person name="Studholme D.J."/>
            <person name="Sarris P."/>
        </authorList>
    </citation>
    <scope>NUCLEOTIDE SEQUENCE</scope>
    <source>
        <strain evidence="1">PFS-109/04</strain>
        <tissue evidence="1">Leaf</tissue>
    </source>
</reference>
<dbReference type="EMBL" id="QGKX02001290">
    <property type="protein sequence ID" value="KAF3535524.1"/>
    <property type="molecule type" value="Genomic_DNA"/>
</dbReference>